<sequence>METTKKFDVNEVSNDIKKCLNQLASIDYIDNIGNRKWTAYILTHLKKLGHEYGFEVCPDDDNQNSGWLYDLNWYKNEDGFLTEIPFIMESEWSYNHDHIKYDFEKLLQADAELKLMVCCCKREGDLEYFNEYFPKAIQKYKKQSASTYIFAILKDWEPFEFIFYKYNSARKKLIEDEKSI</sequence>
<dbReference type="STRING" id="1302685.SAMN05444408_10868"/>
<name>A0A1M4YK30_9FLAO</name>
<proteinExistence type="predicted"/>
<gene>
    <name evidence="1" type="ORF">SAMN05444408_10868</name>
</gene>
<dbReference type="EMBL" id="FQVO01000008">
    <property type="protein sequence ID" value="SHF06018.1"/>
    <property type="molecule type" value="Genomic_DNA"/>
</dbReference>
<dbReference type="AlphaFoldDB" id="A0A1M4YK30"/>
<accession>A0A1M4YK30</accession>
<evidence type="ECO:0000313" key="2">
    <source>
        <dbReference type="Proteomes" id="UP000184236"/>
    </source>
</evidence>
<protein>
    <submittedName>
        <fullName evidence="1">Uncharacterized protein</fullName>
    </submittedName>
</protein>
<dbReference type="OrthoDB" id="6161550at2"/>
<evidence type="ECO:0000313" key="1">
    <source>
        <dbReference type="EMBL" id="SHF06018.1"/>
    </source>
</evidence>
<dbReference type="Proteomes" id="UP000184236">
    <property type="component" value="Unassembled WGS sequence"/>
</dbReference>
<keyword evidence="2" id="KW-1185">Reference proteome</keyword>
<organism evidence="1 2">
    <name type="scientific">Chryseobacterium takakiae</name>
    <dbReference type="NCBI Taxonomy" id="1302685"/>
    <lineage>
        <taxon>Bacteria</taxon>
        <taxon>Pseudomonadati</taxon>
        <taxon>Bacteroidota</taxon>
        <taxon>Flavobacteriia</taxon>
        <taxon>Flavobacteriales</taxon>
        <taxon>Weeksellaceae</taxon>
        <taxon>Chryseobacterium group</taxon>
        <taxon>Chryseobacterium</taxon>
    </lineage>
</organism>
<reference evidence="2" key="1">
    <citation type="submission" date="2016-11" db="EMBL/GenBank/DDBJ databases">
        <authorList>
            <person name="Varghese N."/>
            <person name="Submissions S."/>
        </authorList>
    </citation>
    <scope>NUCLEOTIDE SEQUENCE [LARGE SCALE GENOMIC DNA]</scope>
    <source>
        <strain evidence="2">DSM 26898</strain>
    </source>
</reference>
<dbReference type="RefSeq" id="WP_072884929.1">
    <property type="nucleotide sequence ID" value="NZ_FQVO01000008.1"/>
</dbReference>